<dbReference type="SMART" id="SM00116">
    <property type="entry name" value="CBS"/>
    <property type="match status" value="2"/>
</dbReference>
<dbReference type="Pfam" id="PF00571">
    <property type="entry name" value="CBS"/>
    <property type="match status" value="2"/>
</dbReference>
<evidence type="ECO:0000313" key="4">
    <source>
        <dbReference type="EMBL" id="GIN56010.1"/>
    </source>
</evidence>
<accession>A0ABQ4KDG1</accession>
<feature type="domain" description="CBS" evidence="3">
    <location>
        <begin position="97"/>
        <end position="151"/>
    </location>
</feature>
<comment type="caution">
    <text evidence="4">The sequence shown here is derived from an EMBL/GenBank/DDBJ whole genome shotgun (WGS) entry which is preliminary data.</text>
</comment>
<organism evidence="4 5">
    <name type="scientific">Lederbergia ruris</name>
    <dbReference type="NCBI Taxonomy" id="217495"/>
    <lineage>
        <taxon>Bacteria</taxon>
        <taxon>Bacillati</taxon>
        <taxon>Bacillota</taxon>
        <taxon>Bacilli</taxon>
        <taxon>Bacillales</taxon>
        <taxon>Bacillaceae</taxon>
        <taxon>Lederbergia</taxon>
    </lineage>
</organism>
<keyword evidence="5" id="KW-1185">Reference proteome</keyword>
<dbReference type="SUPFAM" id="SSF54631">
    <property type="entry name" value="CBS-domain pair"/>
    <property type="match status" value="1"/>
</dbReference>
<keyword evidence="1 2" id="KW-0129">CBS domain</keyword>
<dbReference type="EMBL" id="BORB01000002">
    <property type="protein sequence ID" value="GIN56010.1"/>
    <property type="molecule type" value="Genomic_DNA"/>
</dbReference>
<sequence length="151" mass="17356">MKANDIMIRDVYYVNETDQIRAVIQKFIAHGISGLPVINEDKELIAYISDGDIMRYIGKHKDIVVDSLYMVNVVEGDHEDFSERVQRVLDLPVLNIAKKRVIKVPWDKEVEEVATLLGKRKIKKVPVEKDGKLVGVISRGDVIRHTFKRFL</sequence>
<dbReference type="PROSITE" id="PS51371">
    <property type="entry name" value="CBS"/>
    <property type="match status" value="2"/>
</dbReference>
<dbReference type="Gene3D" id="3.10.580.10">
    <property type="entry name" value="CBS-domain"/>
    <property type="match status" value="1"/>
</dbReference>
<dbReference type="InterPro" id="IPR000644">
    <property type="entry name" value="CBS_dom"/>
</dbReference>
<dbReference type="PANTHER" id="PTHR43080">
    <property type="entry name" value="CBS DOMAIN-CONTAINING PROTEIN CBSX3, MITOCHONDRIAL"/>
    <property type="match status" value="1"/>
</dbReference>
<evidence type="ECO:0000256" key="1">
    <source>
        <dbReference type="ARBA" id="ARBA00023122"/>
    </source>
</evidence>
<evidence type="ECO:0000259" key="3">
    <source>
        <dbReference type="PROSITE" id="PS51371"/>
    </source>
</evidence>
<evidence type="ECO:0000313" key="5">
    <source>
        <dbReference type="Proteomes" id="UP000679950"/>
    </source>
</evidence>
<dbReference type="InterPro" id="IPR046342">
    <property type="entry name" value="CBS_dom_sf"/>
</dbReference>
<dbReference type="PANTHER" id="PTHR43080:SF2">
    <property type="entry name" value="CBS DOMAIN-CONTAINING PROTEIN"/>
    <property type="match status" value="1"/>
</dbReference>
<evidence type="ECO:0000256" key="2">
    <source>
        <dbReference type="PROSITE-ProRule" id="PRU00703"/>
    </source>
</evidence>
<feature type="domain" description="CBS" evidence="3">
    <location>
        <begin position="7"/>
        <end position="63"/>
    </location>
</feature>
<proteinExistence type="predicted"/>
<gene>
    <name evidence="4" type="ORF">J8TS2_03290</name>
</gene>
<protein>
    <recommendedName>
        <fullName evidence="3">CBS domain-containing protein</fullName>
    </recommendedName>
</protein>
<dbReference type="InterPro" id="IPR051257">
    <property type="entry name" value="Diverse_CBS-Domain"/>
</dbReference>
<name>A0ABQ4KDG1_9BACI</name>
<dbReference type="RefSeq" id="WP_212965112.1">
    <property type="nucleotide sequence ID" value="NZ_BORB01000002.1"/>
</dbReference>
<dbReference type="Proteomes" id="UP000679950">
    <property type="component" value="Unassembled WGS sequence"/>
</dbReference>
<reference evidence="4 5" key="1">
    <citation type="submission" date="2021-03" db="EMBL/GenBank/DDBJ databases">
        <title>Antimicrobial resistance genes in bacteria isolated from Japanese honey, and their potential for conferring macrolide and lincosamide resistance in the American foulbrood pathogen Paenibacillus larvae.</title>
        <authorList>
            <person name="Okamoto M."/>
            <person name="Kumagai M."/>
            <person name="Kanamori H."/>
            <person name="Takamatsu D."/>
        </authorList>
    </citation>
    <scope>NUCLEOTIDE SEQUENCE [LARGE SCALE GENOMIC DNA]</scope>
    <source>
        <strain evidence="4 5">J8TS2</strain>
    </source>
</reference>